<keyword evidence="5" id="KW-0326">Glycosidase</keyword>
<dbReference type="GO" id="GO:0004558">
    <property type="term" value="F:alpha-1,4-glucosidase activity"/>
    <property type="evidence" value="ECO:0007669"/>
    <property type="project" value="UniProtKB-EC"/>
</dbReference>
<keyword evidence="4" id="KW-0325">Glycoprotein</keyword>
<accession>A0A9P0MRX4</accession>
<dbReference type="Gene3D" id="3.20.20.80">
    <property type="entry name" value="Glycosidases"/>
    <property type="match status" value="1"/>
</dbReference>
<evidence type="ECO:0000259" key="6">
    <source>
        <dbReference type="SMART" id="SM00642"/>
    </source>
</evidence>
<dbReference type="Gene3D" id="3.90.400.10">
    <property type="entry name" value="Oligo-1,6-glucosidase, Domain 2"/>
    <property type="match status" value="1"/>
</dbReference>
<dbReference type="GO" id="GO:0005975">
    <property type="term" value="P:carbohydrate metabolic process"/>
    <property type="evidence" value="ECO:0007669"/>
    <property type="project" value="InterPro"/>
</dbReference>
<evidence type="ECO:0000313" key="8">
    <source>
        <dbReference type="Proteomes" id="UP001152798"/>
    </source>
</evidence>
<dbReference type="InterPro" id="IPR045857">
    <property type="entry name" value="O16G_dom_2"/>
</dbReference>
<keyword evidence="8" id="KW-1185">Reference proteome</keyword>
<feature type="domain" description="Glycosyl hydrolase family 13 catalytic" evidence="6">
    <location>
        <begin position="40"/>
        <end position="415"/>
    </location>
</feature>
<reference evidence="7" key="1">
    <citation type="submission" date="2022-01" db="EMBL/GenBank/DDBJ databases">
        <authorList>
            <person name="King R."/>
        </authorList>
    </citation>
    <scope>NUCLEOTIDE SEQUENCE</scope>
</reference>
<dbReference type="Proteomes" id="UP001152798">
    <property type="component" value="Chromosome 5"/>
</dbReference>
<comment type="similarity">
    <text evidence="2">Belongs to the glycosyl hydrolase 13 family.</text>
</comment>
<evidence type="ECO:0000256" key="4">
    <source>
        <dbReference type="ARBA" id="ARBA00023180"/>
    </source>
</evidence>
<sequence>MDNDLQDGQVLEMMLLPILVGLLHLASAELPWWKTSIMYQVYVRSFADSDGDGNGDLRGVIGKVPYLKDIGVGIIWLSPVFSSPWKDMGYDIDDFLKVQPLFGTNQDLEELIKVVHDYGMKIFLDFVPNHTSEEHAWFNASRNRQDGKDDYYVWYDPSGYKDGVPQPPNGWKSIFGGDSWTYDETRKQFYLHQFGPFQPELNFTNQKVIDDMKDIMRYWLDKGLDGWRMDAVPFLVEDKQLREEPYIPNCTRKIPGTCMYHIWTQNQPETYEVMKEFDELLLEYENTNPKHLFLEAYANASQVMAYYQEHSTPFNFDLVTAMKQDTNATTLRRIVDGYMNNLPNGGWPNWVTGNHDNLRVGTKLGPEMVDPMLMLQLMLPGVSVTYQGEEIGMKDTFLRDDLKVDVTGDDRDAERSPMQWNKRRNAGFSRARKTWLPVNPNYYQLNVQNQQVDPSSHLRLYKRLAKVKKEFSDSIELETATYGDWVFAFKRTNKNKVYYVVINLDNYEQSVPLSKLFKNVPDILHVHTTSINSHYKINNILRKGSKVKLYPRSSIGLFSTTV</sequence>
<dbReference type="FunFam" id="3.90.400.10:FF:000001">
    <property type="entry name" value="Maltase A3, isoform A"/>
    <property type="match status" value="1"/>
</dbReference>
<keyword evidence="5" id="KW-0378">Hydrolase</keyword>
<dbReference type="AlphaFoldDB" id="A0A9P0MRX4"/>
<evidence type="ECO:0000256" key="1">
    <source>
        <dbReference type="ARBA" id="ARBA00001657"/>
    </source>
</evidence>
<evidence type="ECO:0000313" key="7">
    <source>
        <dbReference type="EMBL" id="CAH1402759.1"/>
    </source>
</evidence>
<dbReference type="InterPro" id="IPR006047">
    <property type="entry name" value="GH13_cat_dom"/>
</dbReference>
<dbReference type="SUPFAM" id="SSF51445">
    <property type="entry name" value="(Trans)glycosidases"/>
    <property type="match status" value="1"/>
</dbReference>
<dbReference type="PANTHER" id="PTHR10357">
    <property type="entry name" value="ALPHA-AMYLASE FAMILY MEMBER"/>
    <property type="match status" value="1"/>
</dbReference>
<dbReference type="SUPFAM" id="SSF51011">
    <property type="entry name" value="Glycosyl hydrolase domain"/>
    <property type="match status" value="1"/>
</dbReference>
<comment type="catalytic activity">
    <reaction evidence="1">
        <text>Hydrolysis of terminal, non-reducing (1-&gt;4)-linked alpha-D-glucose residues with release of alpha-D-glucose.</text>
        <dbReference type="EC" id="3.2.1.20"/>
    </reaction>
</comment>
<dbReference type="InterPro" id="IPR017853">
    <property type="entry name" value="GH"/>
</dbReference>
<organism evidence="7 8">
    <name type="scientific">Nezara viridula</name>
    <name type="common">Southern green stink bug</name>
    <name type="synonym">Cimex viridulus</name>
    <dbReference type="NCBI Taxonomy" id="85310"/>
    <lineage>
        <taxon>Eukaryota</taxon>
        <taxon>Metazoa</taxon>
        <taxon>Ecdysozoa</taxon>
        <taxon>Arthropoda</taxon>
        <taxon>Hexapoda</taxon>
        <taxon>Insecta</taxon>
        <taxon>Pterygota</taxon>
        <taxon>Neoptera</taxon>
        <taxon>Paraneoptera</taxon>
        <taxon>Hemiptera</taxon>
        <taxon>Heteroptera</taxon>
        <taxon>Panheteroptera</taxon>
        <taxon>Pentatomomorpha</taxon>
        <taxon>Pentatomoidea</taxon>
        <taxon>Pentatomidae</taxon>
        <taxon>Pentatominae</taxon>
        <taxon>Nezara</taxon>
    </lineage>
</organism>
<name>A0A9P0MRX4_NEZVI</name>
<dbReference type="EC" id="3.2.1.20" evidence="3"/>
<dbReference type="PANTHER" id="PTHR10357:SF179">
    <property type="entry name" value="NEUTRAL AND BASIC AMINO ACID TRANSPORT PROTEIN RBAT"/>
    <property type="match status" value="1"/>
</dbReference>
<dbReference type="Pfam" id="PF00128">
    <property type="entry name" value="Alpha-amylase"/>
    <property type="match status" value="1"/>
</dbReference>
<gene>
    <name evidence="7" type="ORF">NEZAVI_LOCUS11507</name>
</gene>
<dbReference type="OrthoDB" id="1740265at2759"/>
<evidence type="ECO:0000256" key="3">
    <source>
        <dbReference type="ARBA" id="ARBA00012741"/>
    </source>
</evidence>
<dbReference type="SMART" id="SM00642">
    <property type="entry name" value="Aamy"/>
    <property type="match status" value="1"/>
</dbReference>
<evidence type="ECO:0000256" key="2">
    <source>
        <dbReference type="ARBA" id="ARBA00008061"/>
    </source>
</evidence>
<protein>
    <recommendedName>
        <fullName evidence="3">alpha-glucosidase</fullName>
        <ecNumber evidence="3">3.2.1.20</ecNumber>
    </recommendedName>
</protein>
<proteinExistence type="inferred from homology"/>
<dbReference type="EMBL" id="OV725081">
    <property type="protein sequence ID" value="CAH1402759.1"/>
    <property type="molecule type" value="Genomic_DNA"/>
</dbReference>
<evidence type="ECO:0000256" key="5">
    <source>
        <dbReference type="ARBA" id="ARBA00023295"/>
    </source>
</evidence>